<dbReference type="Gene3D" id="2.60.120.10">
    <property type="entry name" value="Jelly Rolls"/>
    <property type="match status" value="2"/>
</dbReference>
<proteinExistence type="inferred from homology"/>
<dbReference type="InterPro" id="IPR011051">
    <property type="entry name" value="RmlC_Cupin_sf"/>
</dbReference>
<dbReference type="PIRSF" id="PIRSF006232">
    <property type="entry name" value="Pirin"/>
    <property type="match status" value="1"/>
</dbReference>
<dbReference type="CDD" id="cd02910">
    <property type="entry name" value="cupin_Yhhw_N"/>
    <property type="match status" value="1"/>
</dbReference>
<gene>
    <name evidence="5" type="ORF">J2Z35_002226</name>
</gene>
<evidence type="ECO:0000313" key="5">
    <source>
        <dbReference type="EMBL" id="MBP2028425.1"/>
    </source>
</evidence>
<feature type="domain" description="Quercetin 2,3-dioxygenase C-terminal cupin" evidence="4">
    <location>
        <begin position="146"/>
        <end position="229"/>
    </location>
</feature>
<evidence type="ECO:0000256" key="1">
    <source>
        <dbReference type="ARBA" id="ARBA00008416"/>
    </source>
</evidence>
<dbReference type="InterPro" id="IPR041602">
    <property type="entry name" value="Quercetinase_C"/>
</dbReference>
<feature type="domain" description="Pirin N-terminal" evidence="3">
    <location>
        <begin position="14"/>
        <end position="118"/>
    </location>
</feature>
<keyword evidence="6" id="KW-1185">Reference proteome</keyword>
<dbReference type="Proteomes" id="UP001314903">
    <property type="component" value="Unassembled WGS sequence"/>
</dbReference>
<dbReference type="PANTHER" id="PTHR43212">
    <property type="entry name" value="QUERCETIN 2,3-DIOXYGENASE"/>
    <property type="match status" value="1"/>
</dbReference>
<dbReference type="Pfam" id="PF02678">
    <property type="entry name" value="Pirin"/>
    <property type="match status" value="1"/>
</dbReference>
<name>A0ABS4KM64_9FIRM</name>
<organism evidence="5 6">
    <name type="scientific">Acetoanaerobium pronyense</name>
    <dbReference type="NCBI Taxonomy" id="1482736"/>
    <lineage>
        <taxon>Bacteria</taxon>
        <taxon>Bacillati</taxon>
        <taxon>Bacillota</taxon>
        <taxon>Clostridia</taxon>
        <taxon>Peptostreptococcales</taxon>
        <taxon>Filifactoraceae</taxon>
        <taxon>Acetoanaerobium</taxon>
    </lineage>
</organism>
<dbReference type="PANTHER" id="PTHR43212:SF3">
    <property type="entry name" value="QUERCETIN 2,3-DIOXYGENASE"/>
    <property type="match status" value="1"/>
</dbReference>
<dbReference type="InterPro" id="IPR003829">
    <property type="entry name" value="Pirin_N_dom"/>
</dbReference>
<comment type="similarity">
    <text evidence="1 2">Belongs to the pirin family.</text>
</comment>
<evidence type="ECO:0000313" key="6">
    <source>
        <dbReference type="Proteomes" id="UP001314903"/>
    </source>
</evidence>
<reference evidence="5 6" key="1">
    <citation type="submission" date="2021-03" db="EMBL/GenBank/DDBJ databases">
        <title>Genomic Encyclopedia of Type Strains, Phase IV (KMG-IV): sequencing the most valuable type-strain genomes for metagenomic binning, comparative biology and taxonomic classification.</title>
        <authorList>
            <person name="Goeker M."/>
        </authorList>
    </citation>
    <scope>NUCLEOTIDE SEQUENCE [LARGE SCALE GENOMIC DNA]</scope>
    <source>
        <strain evidence="5 6">DSM 27512</strain>
    </source>
</reference>
<dbReference type="RefSeq" id="WP_209661476.1">
    <property type="nucleotide sequence ID" value="NZ_JAGGLI010000028.1"/>
</dbReference>
<dbReference type="EMBL" id="JAGGLI010000028">
    <property type="protein sequence ID" value="MBP2028425.1"/>
    <property type="molecule type" value="Genomic_DNA"/>
</dbReference>
<dbReference type="InterPro" id="IPR012093">
    <property type="entry name" value="Pirin"/>
</dbReference>
<evidence type="ECO:0000256" key="2">
    <source>
        <dbReference type="RuleBase" id="RU003457"/>
    </source>
</evidence>
<dbReference type="InterPro" id="IPR014710">
    <property type="entry name" value="RmlC-like_jellyroll"/>
</dbReference>
<comment type="caution">
    <text evidence="5">The sequence shown here is derived from an EMBL/GenBank/DDBJ whole genome shotgun (WGS) entry which is preliminary data.</text>
</comment>
<protein>
    <submittedName>
        <fullName evidence="5">Redox-sensitive bicupin YhaK (Pirin superfamily)</fullName>
    </submittedName>
</protein>
<dbReference type="SUPFAM" id="SSF51182">
    <property type="entry name" value="RmlC-like cupins"/>
    <property type="match status" value="1"/>
</dbReference>
<sequence length="232" mass="26805">MIKKIDHSKMGRSESRWLKSLFHFSFANYQNPENINFGVLRVVNDDLVEGDTGFDMHPHKDMEIISYVVDGELTHADNMGNENTISRGHVQYMSAGTGIYHSEHNQGKDVLRLLQIWIFPDGKGYSPNYGDFKIKEEDRKNKWFHMVSNKDKDAPIKINQDANFYITELDKGKEIELLVDEGRQAYIVQIEGKSTLNDIEINQRDAAEVVEEKLYIKALEKSHILVIEMKKS</sequence>
<accession>A0ABS4KM64</accession>
<evidence type="ECO:0000259" key="4">
    <source>
        <dbReference type="Pfam" id="PF17954"/>
    </source>
</evidence>
<dbReference type="Pfam" id="PF17954">
    <property type="entry name" value="Pirin_C_2"/>
    <property type="match status" value="1"/>
</dbReference>
<evidence type="ECO:0000259" key="3">
    <source>
        <dbReference type="Pfam" id="PF02678"/>
    </source>
</evidence>